<dbReference type="EMBL" id="CP119075">
    <property type="protein sequence ID" value="WED64216.1"/>
    <property type="molecule type" value="Genomic_DNA"/>
</dbReference>
<keyword evidence="4" id="KW-1185">Reference proteome</keyword>
<dbReference type="GO" id="GO:0052689">
    <property type="term" value="F:carboxylic ester hydrolase activity"/>
    <property type="evidence" value="ECO:0007669"/>
    <property type="project" value="TreeGrafter"/>
</dbReference>
<sequence length="319" mass="34261">MESPSFVRLPSLHDREIDAEVARLSAPTSPPPPADFAAFWLETLAQARAIPVASKLTPSAAAMTGFEVQEIAFTSWGRVRLRGWLATPRHQPVRRGLVISHGYGGRDAPDAIPLLPDAAMIFPCTRGLGLSIDPADRDAAPHVLRGIGSRDTYIFRGCAADVWAAATALIEHVPAAADCLDYVGSSFGGGIGALALPWDDRFRRAFLGVPSFGHHPLRLQIPCAGSGEFVRRYAATHPEVVDVLRYYDAATAARFLERPTLVECALIDDVVPPVGQFAVHAALAGDRPLLVRSRSHADYPAATADDDAVRTAIRSFLTS</sequence>
<dbReference type="Gene3D" id="3.40.50.1820">
    <property type="entry name" value="alpha/beta hydrolase"/>
    <property type="match status" value="1"/>
</dbReference>
<dbReference type="PANTHER" id="PTHR40111">
    <property type="entry name" value="CEPHALOSPORIN-C DEACETYLASE"/>
    <property type="match status" value="1"/>
</dbReference>
<proteinExistence type="predicted"/>
<dbReference type="AlphaFoldDB" id="A0AAE9ZTY0"/>
<evidence type="ECO:0000313" key="3">
    <source>
        <dbReference type="EMBL" id="WED64216.1"/>
    </source>
</evidence>
<dbReference type="PANTHER" id="PTHR40111:SF1">
    <property type="entry name" value="CEPHALOSPORIN-C DEACETYLASE"/>
    <property type="match status" value="1"/>
</dbReference>
<protein>
    <submittedName>
        <fullName evidence="3">Acetylxylan esterase</fullName>
    </submittedName>
</protein>
<evidence type="ECO:0000313" key="4">
    <source>
        <dbReference type="Proteomes" id="UP001218638"/>
    </source>
</evidence>
<dbReference type="Pfam" id="PF05448">
    <property type="entry name" value="AXE1"/>
    <property type="match status" value="1"/>
</dbReference>
<reference evidence="3" key="1">
    <citation type="submission" date="2023-03" db="EMBL/GenBank/DDBJ databases">
        <title>Lomoglobus Profundus gen. nov., sp. nov., a novel member of the phylum Verrucomicrobia, isolated from deep-marine sediment of South China Sea.</title>
        <authorList>
            <person name="Ahmad T."/>
            <person name="Ishaq S.E."/>
            <person name="Wang F."/>
        </authorList>
    </citation>
    <scope>NUCLEOTIDE SEQUENCE</scope>
    <source>
        <strain evidence="3">LMO-M01</strain>
    </source>
</reference>
<name>A0AAE9ZTY0_9BACT</name>
<gene>
    <name evidence="3" type="ORF">PXH66_17910</name>
</gene>
<accession>A0AAE9ZTY0</accession>
<dbReference type="InterPro" id="IPR039069">
    <property type="entry name" value="CE7"/>
</dbReference>
<feature type="domain" description="Acetyl xylan esterase" evidence="2">
    <location>
        <begin position="32"/>
        <end position="297"/>
    </location>
</feature>
<evidence type="ECO:0000256" key="1">
    <source>
        <dbReference type="PIRSR" id="PIRSR639069-2"/>
    </source>
</evidence>
<organism evidence="3 4">
    <name type="scientific">Synoicihabitans lomoniglobus</name>
    <dbReference type="NCBI Taxonomy" id="2909285"/>
    <lineage>
        <taxon>Bacteria</taxon>
        <taxon>Pseudomonadati</taxon>
        <taxon>Verrucomicrobiota</taxon>
        <taxon>Opitutia</taxon>
        <taxon>Opitutales</taxon>
        <taxon>Opitutaceae</taxon>
        <taxon>Synoicihabitans</taxon>
    </lineage>
</organism>
<dbReference type="Proteomes" id="UP001218638">
    <property type="component" value="Chromosome"/>
</dbReference>
<dbReference type="RefSeq" id="WP_330931120.1">
    <property type="nucleotide sequence ID" value="NZ_CP119075.1"/>
</dbReference>
<dbReference type="SUPFAM" id="SSF53474">
    <property type="entry name" value="alpha/beta-Hydrolases"/>
    <property type="match status" value="1"/>
</dbReference>
<dbReference type="KEGG" id="slom:PXH66_17910"/>
<dbReference type="InterPro" id="IPR008391">
    <property type="entry name" value="AXE1_dom"/>
</dbReference>
<evidence type="ECO:0000259" key="2">
    <source>
        <dbReference type="Pfam" id="PF05448"/>
    </source>
</evidence>
<dbReference type="InterPro" id="IPR029058">
    <property type="entry name" value="AB_hydrolase_fold"/>
</dbReference>
<feature type="binding site" evidence="1">
    <location>
        <position position="103"/>
    </location>
    <ligand>
        <name>substrate</name>
    </ligand>
</feature>
<dbReference type="GO" id="GO:0005976">
    <property type="term" value="P:polysaccharide metabolic process"/>
    <property type="evidence" value="ECO:0007669"/>
    <property type="project" value="TreeGrafter"/>
</dbReference>